<sequence length="249" mass="28854">MGMYIHQTKYVKELLNKFKLDYCKSMSTLMHSTLVLLTLTCFFKKSNDYRLIGFYDGDYARDKIERKSTSGGCHLIRVSLVSWTSKRQGIISLSIVEVEYTIVIGCYSQILWIKHQLEDYNIYKSKFLLLCDNIVVINLSRNPILNYKAKFVEIKHHFIRDYIQKIIFDMKFISIEHQLANTIPKPLVEDKPRSYLISSWYMHLGFTLIEPRIEVKKPAGDEVEGGCETSSSGDSSSCSYPSVKRTSIQ</sequence>
<proteinExistence type="predicted"/>
<evidence type="ECO:0000256" key="1">
    <source>
        <dbReference type="SAM" id="MobiDB-lite"/>
    </source>
</evidence>
<dbReference type="PANTHER" id="PTHR11439:SF442">
    <property type="entry name" value="CYSTEINE-RICH RLK (RECEPTOR-LIKE PROTEIN KINASE) 8"/>
    <property type="match status" value="1"/>
</dbReference>
<organism evidence="2 3">
    <name type="scientific">Mucuna pruriens</name>
    <name type="common">Velvet bean</name>
    <name type="synonym">Dolichos pruriens</name>
    <dbReference type="NCBI Taxonomy" id="157652"/>
    <lineage>
        <taxon>Eukaryota</taxon>
        <taxon>Viridiplantae</taxon>
        <taxon>Streptophyta</taxon>
        <taxon>Embryophyta</taxon>
        <taxon>Tracheophyta</taxon>
        <taxon>Spermatophyta</taxon>
        <taxon>Magnoliopsida</taxon>
        <taxon>eudicotyledons</taxon>
        <taxon>Gunneridae</taxon>
        <taxon>Pentapetalae</taxon>
        <taxon>rosids</taxon>
        <taxon>fabids</taxon>
        <taxon>Fabales</taxon>
        <taxon>Fabaceae</taxon>
        <taxon>Papilionoideae</taxon>
        <taxon>50 kb inversion clade</taxon>
        <taxon>NPAAA clade</taxon>
        <taxon>indigoferoid/millettioid clade</taxon>
        <taxon>Phaseoleae</taxon>
        <taxon>Mucuna</taxon>
    </lineage>
</organism>
<evidence type="ECO:0000313" key="2">
    <source>
        <dbReference type="EMBL" id="RDX84826.1"/>
    </source>
</evidence>
<feature type="region of interest" description="Disordered" evidence="1">
    <location>
        <begin position="220"/>
        <end position="249"/>
    </location>
</feature>
<dbReference type="OrthoDB" id="418237at2759"/>
<dbReference type="AlphaFoldDB" id="A0A371G2N0"/>
<dbReference type="STRING" id="157652.A0A371G2N0"/>
<protein>
    <submittedName>
        <fullName evidence="2">Copia protein</fullName>
    </submittedName>
</protein>
<comment type="caution">
    <text evidence="2">The sequence shown here is derived from an EMBL/GenBank/DDBJ whole genome shotgun (WGS) entry which is preliminary data.</text>
</comment>
<feature type="compositionally biased region" description="Low complexity" evidence="1">
    <location>
        <begin position="230"/>
        <end position="242"/>
    </location>
</feature>
<evidence type="ECO:0000313" key="3">
    <source>
        <dbReference type="Proteomes" id="UP000257109"/>
    </source>
</evidence>
<feature type="non-terminal residue" evidence="2">
    <location>
        <position position="1"/>
    </location>
</feature>
<gene>
    <name evidence="2" type="primary">GIP</name>
    <name evidence="2" type="ORF">CR513_34058</name>
</gene>
<keyword evidence="3" id="KW-1185">Reference proteome</keyword>
<dbReference type="PANTHER" id="PTHR11439">
    <property type="entry name" value="GAG-POL-RELATED RETROTRANSPOSON"/>
    <property type="match status" value="1"/>
</dbReference>
<name>A0A371G2N0_MUCPR</name>
<dbReference type="Proteomes" id="UP000257109">
    <property type="component" value="Unassembled WGS sequence"/>
</dbReference>
<dbReference type="EMBL" id="QJKJ01006940">
    <property type="protein sequence ID" value="RDX84826.1"/>
    <property type="molecule type" value="Genomic_DNA"/>
</dbReference>
<dbReference type="CDD" id="cd09272">
    <property type="entry name" value="RNase_HI_RT_Ty1"/>
    <property type="match status" value="1"/>
</dbReference>
<accession>A0A371G2N0</accession>
<reference evidence="2" key="1">
    <citation type="submission" date="2018-05" db="EMBL/GenBank/DDBJ databases">
        <title>Draft genome of Mucuna pruriens seed.</title>
        <authorList>
            <person name="Nnadi N.E."/>
            <person name="Vos R."/>
            <person name="Hasami M.H."/>
            <person name="Devisetty U.K."/>
            <person name="Aguiy J.C."/>
        </authorList>
    </citation>
    <scope>NUCLEOTIDE SEQUENCE [LARGE SCALE GENOMIC DNA]</scope>
    <source>
        <strain evidence="2">JCA_2017</strain>
    </source>
</reference>